<comment type="caution">
    <text evidence="2">The sequence shown here is derived from an EMBL/GenBank/DDBJ whole genome shotgun (WGS) entry which is preliminary data.</text>
</comment>
<keyword evidence="1" id="KW-0732">Signal</keyword>
<dbReference type="EMBL" id="LRGC01000003">
    <property type="protein sequence ID" value="KWR56561.1"/>
    <property type="molecule type" value="Genomic_DNA"/>
</dbReference>
<dbReference type="Pfam" id="PF16153">
    <property type="entry name" value="DUF4861"/>
    <property type="match status" value="1"/>
</dbReference>
<dbReference type="PATRIC" id="fig|46506.5.peg.938"/>
<evidence type="ECO:0000313" key="3">
    <source>
        <dbReference type="Proteomes" id="UP000056419"/>
    </source>
</evidence>
<sequence length="409" mass="46270" precursor="true">MKTTFLTGFLLMCACTLAAQSQPNTKTISVEVTNSWSKDKSDAPVVLKIKDLQPGFRVRSAVVMNGSEEIPSQLDDLNGDLKADELAFVMDIPAQSKKTLAITLSSAQTDKTYPTRVFAEMLIRDAKKQKHAPTQSVTVPGTTNFYNMLHGHGPMFESELVAYRVYFNQKQTVDPYGKFKKGLEIKESGFYPNDEQLARGFGDDVLMVGNSCGVGALKGWDGTKATHIEPIAFRTESILAYGPVRTIVDVTVKGWNYQGKELNMTNRYILYAGHRDLLVETFFDEPLENEVFCTGVQNIMGNETRSESDHKGLIGSWGRHWPVNDTVKYAKETVGIATYVPQKYIRQEVKDKDNFLYTLSAPGRDRFHHYTMFTSCKETFGYPTPEAWFAYMREWKEELQHPVQIKIKN</sequence>
<dbReference type="RefSeq" id="WP_060385381.1">
    <property type="nucleotide sequence ID" value="NZ_LRGC01000003.1"/>
</dbReference>
<organism evidence="2 3">
    <name type="scientific">Bacteroides stercoris</name>
    <dbReference type="NCBI Taxonomy" id="46506"/>
    <lineage>
        <taxon>Bacteria</taxon>
        <taxon>Pseudomonadati</taxon>
        <taxon>Bacteroidota</taxon>
        <taxon>Bacteroidia</taxon>
        <taxon>Bacteroidales</taxon>
        <taxon>Bacteroidaceae</taxon>
        <taxon>Bacteroides</taxon>
    </lineage>
</organism>
<name>A0A120A3C1_BACSE</name>
<evidence type="ECO:0000313" key="2">
    <source>
        <dbReference type="EMBL" id="KWR56561.1"/>
    </source>
</evidence>
<proteinExistence type="predicted"/>
<dbReference type="AlphaFoldDB" id="A0A120A3C1"/>
<gene>
    <name evidence="2" type="ORF">AA415_00870</name>
</gene>
<dbReference type="PROSITE" id="PS51257">
    <property type="entry name" value="PROKAR_LIPOPROTEIN"/>
    <property type="match status" value="1"/>
</dbReference>
<dbReference type="Proteomes" id="UP000056419">
    <property type="component" value="Unassembled WGS sequence"/>
</dbReference>
<protein>
    <recommendedName>
        <fullName evidence="4">DUF4861 domain-containing protein</fullName>
    </recommendedName>
</protein>
<keyword evidence="3" id="KW-1185">Reference proteome</keyword>
<dbReference type="STRING" id="46506.AA415_00870"/>
<feature type="signal peptide" evidence="1">
    <location>
        <begin position="1"/>
        <end position="21"/>
    </location>
</feature>
<reference evidence="2 3" key="1">
    <citation type="journal article" date="2016" name="BMC Genomics">
        <title>Type VI secretion systems of human gut Bacteroidales segregate into three genetic architectures, two of which are contained on mobile genetic elements.</title>
        <authorList>
            <person name="Coyne M.J."/>
            <person name="Roelofs K.G."/>
            <person name="Comstock L.E."/>
        </authorList>
    </citation>
    <scope>NUCLEOTIDE SEQUENCE [LARGE SCALE GENOMIC DNA]</scope>
    <source>
        <strain evidence="2 3">CL09T03C01</strain>
    </source>
</reference>
<feature type="chain" id="PRO_5007163454" description="DUF4861 domain-containing protein" evidence="1">
    <location>
        <begin position="22"/>
        <end position="409"/>
    </location>
</feature>
<dbReference type="InterPro" id="IPR032342">
    <property type="entry name" value="DUF4861"/>
</dbReference>
<evidence type="ECO:0008006" key="4">
    <source>
        <dbReference type="Google" id="ProtNLM"/>
    </source>
</evidence>
<accession>A0A120A3C1</accession>
<evidence type="ECO:0000256" key="1">
    <source>
        <dbReference type="SAM" id="SignalP"/>
    </source>
</evidence>